<keyword evidence="4" id="KW-1185">Reference proteome</keyword>
<name>A0ABU7LFG5_9NOCA</name>
<keyword evidence="1" id="KW-1133">Transmembrane helix</keyword>
<gene>
    <name evidence="3" type="ORF">Q7514_22555</name>
</gene>
<protein>
    <recommendedName>
        <fullName evidence="2">DUF7144 domain-containing protein</fullName>
    </recommendedName>
</protein>
<evidence type="ECO:0000256" key="1">
    <source>
        <dbReference type="SAM" id="Phobius"/>
    </source>
</evidence>
<feature type="transmembrane region" description="Helical" evidence="1">
    <location>
        <begin position="59"/>
        <end position="78"/>
    </location>
</feature>
<keyword evidence="1" id="KW-0472">Membrane</keyword>
<proteinExistence type="predicted"/>
<dbReference type="InterPro" id="IPR055568">
    <property type="entry name" value="DUF7144"/>
</dbReference>
<accession>A0ABU7LFG5</accession>
<feature type="transmembrane region" description="Helical" evidence="1">
    <location>
        <begin position="83"/>
        <end position="102"/>
    </location>
</feature>
<dbReference type="Proteomes" id="UP001336020">
    <property type="component" value="Unassembled WGS sequence"/>
</dbReference>
<dbReference type="RefSeq" id="WP_054719567.1">
    <property type="nucleotide sequence ID" value="NZ_JAUTXY010000012.1"/>
</dbReference>
<organism evidence="3 4">
    <name type="scientific">Rhodococcus artemisiae</name>
    <dbReference type="NCBI Taxonomy" id="714159"/>
    <lineage>
        <taxon>Bacteria</taxon>
        <taxon>Bacillati</taxon>
        <taxon>Actinomycetota</taxon>
        <taxon>Actinomycetes</taxon>
        <taxon>Mycobacteriales</taxon>
        <taxon>Nocardiaceae</taxon>
        <taxon>Rhodococcus</taxon>
    </lineage>
</organism>
<feature type="transmembrane region" description="Helical" evidence="1">
    <location>
        <begin position="16"/>
        <end position="39"/>
    </location>
</feature>
<sequence length="132" mass="14668">MSHDPDTKQAVAKGTAFGAAILLVTVGVLQIFQGIAAIAKDEVFVTGIEYIYKFDFTTWGWIHLILGILVTLTGLVLFTGATWARFAAICILALSIVANFLWLPYYPWWSILIIAVDIVVIWAIVTWNPERV</sequence>
<reference evidence="3 4" key="1">
    <citation type="submission" date="2023-07" db="EMBL/GenBank/DDBJ databases">
        <authorList>
            <person name="Girao M."/>
            <person name="Carvalho M.F."/>
        </authorList>
    </citation>
    <scope>NUCLEOTIDE SEQUENCE [LARGE SCALE GENOMIC DNA]</scope>
    <source>
        <strain evidence="3 4">YIM65754</strain>
    </source>
</reference>
<feature type="transmembrane region" description="Helical" evidence="1">
    <location>
        <begin position="108"/>
        <end position="127"/>
    </location>
</feature>
<feature type="domain" description="DUF7144" evidence="2">
    <location>
        <begin position="18"/>
        <end position="128"/>
    </location>
</feature>
<dbReference type="EMBL" id="JAUTXY010000012">
    <property type="protein sequence ID" value="MEE2060306.1"/>
    <property type="molecule type" value="Genomic_DNA"/>
</dbReference>
<evidence type="ECO:0000313" key="3">
    <source>
        <dbReference type="EMBL" id="MEE2060306.1"/>
    </source>
</evidence>
<evidence type="ECO:0000259" key="2">
    <source>
        <dbReference type="Pfam" id="PF23636"/>
    </source>
</evidence>
<keyword evidence="1" id="KW-0812">Transmembrane</keyword>
<dbReference type="Pfam" id="PF23636">
    <property type="entry name" value="DUF7144"/>
    <property type="match status" value="1"/>
</dbReference>
<comment type="caution">
    <text evidence="3">The sequence shown here is derived from an EMBL/GenBank/DDBJ whole genome shotgun (WGS) entry which is preliminary data.</text>
</comment>
<evidence type="ECO:0000313" key="4">
    <source>
        <dbReference type="Proteomes" id="UP001336020"/>
    </source>
</evidence>